<name>A0A1V3A2F0_9GAMM</name>
<accession>A0A1V3A2F0</accession>
<organism evidence="1 2">
    <name type="scientific">Thioalkalivibrio halophilus</name>
    <dbReference type="NCBI Taxonomy" id="252474"/>
    <lineage>
        <taxon>Bacteria</taxon>
        <taxon>Pseudomonadati</taxon>
        <taxon>Pseudomonadota</taxon>
        <taxon>Gammaproteobacteria</taxon>
        <taxon>Chromatiales</taxon>
        <taxon>Ectothiorhodospiraceae</taxon>
        <taxon>Thioalkalivibrio</taxon>
    </lineage>
</organism>
<protein>
    <recommendedName>
        <fullName evidence="3">DUF2857 domain-containing protein</fullName>
    </recommendedName>
</protein>
<dbReference type="STRING" id="252474.B1A74_00075"/>
<comment type="caution">
    <text evidence="1">The sequence shown here is derived from an EMBL/GenBank/DDBJ whole genome shotgun (WGS) entry which is preliminary data.</text>
</comment>
<proteinExistence type="predicted"/>
<dbReference type="RefSeq" id="WP_077243402.1">
    <property type="nucleotide sequence ID" value="NZ_MUZR01000001.1"/>
</dbReference>
<evidence type="ECO:0008006" key="3">
    <source>
        <dbReference type="Google" id="ProtNLM"/>
    </source>
</evidence>
<dbReference type="Pfam" id="PF11198">
    <property type="entry name" value="DUF2857"/>
    <property type="match status" value="1"/>
</dbReference>
<sequence>MSSTADLTLHVLRYAMSRLQDADMNALSVLGLTPDQASTLADMTFDELVEIARLGHLFIDLQIDADRFDQLLERARGEVQSRQVQDELLRHQADARMMEALFGMTTTDVARRRRVLGLPSQPGRPRSPTPEQAQAMWDAWRAAPKDLPDPDRYLHVARSTGASAAAVYRLVAECQHTLTDRAPTYPAKTAQPVVDLVHHQFGTHLYSAGGSS</sequence>
<gene>
    <name evidence="1" type="ORF">B1A74_00075</name>
</gene>
<dbReference type="InterPro" id="IPR021364">
    <property type="entry name" value="DUF2857"/>
</dbReference>
<dbReference type="SUPFAM" id="SSF63592">
    <property type="entry name" value="Flagellar transcriptional activator FlhD"/>
    <property type="match status" value="1"/>
</dbReference>
<dbReference type="Proteomes" id="UP000189177">
    <property type="component" value="Unassembled WGS sequence"/>
</dbReference>
<evidence type="ECO:0000313" key="2">
    <source>
        <dbReference type="Proteomes" id="UP000189177"/>
    </source>
</evidence>
<keyword evidence="2" id="KW-1185">Reference proteome</keyword>
<dbReference type="EMBL" id="MUZR01000001">
    <property type="protein sequence ID" value="OOC11540.1"/>
    <property type="molecule type" value="Genomic_DNA"/>
</dbReference>
<dbReference type="AlphaFoldDB" id="A0A1V3A2F0"/>
<reference evidence="1 2" key="1">
    <citation type="submission" date="2017-02" db="EMBL/GenBank/DDBJ databases">
        <title>Genomic diversity within the haloalkaliphilic genus Thioalkalivibrio.</title>
        <authorList>
            <person name="Ahn A.-C."/>
            <person name="Meier-Kolthoff J."/>
            <person name="Overmars L."/>
            <person name="Richter M."/>
            <person name="Woyke T."/>
            <person name="Sorokin D.Y."/>
            <person name="Muyzer G."/>
        </authorList>
    </citation>
    <scope>NUCLEOTIDE SEQUENCE [LARGE SCALE GENOMIC DNA]</scope>
    <source>
        <strain evidence="1 2">HL17</strain>
    </source>
</reference>
<dbReference type="OrthoDB" id="5782286at2"/>
<dbReference type="Gene3D" id="1.10.4000.10">
    <property type="entry name" value="Flagellar transcriptional activator FlhD"/>
    <property type="match status" value="1"/>
</dbReference>
<dbReference type="InterPro" id="IPR036194">
    <property type="entry name" value="FlhD_sf"/>
</dbReference>
<evidence type="ECO:0000313" key="1">
    <source>
        <dbReference type="EMBL" id="OOC11540.1"/>
    </source>
</evidence>